<dbReference type="PROSITE" id="PS50801">
    <property type="entry name" value="STAS"/>
    <property type="match status" value="1"/>
</dbReference>
<dbReference type="KEGG" id="sniv:SFSGTM_15560"/>
<dbReference type="RefSeq" id="WP_162084702.1">
    <property type="nucleotide sequence ID" value="NZ_AP021881.1"/>
</dbReference>
<dbReference type="InterPro" id="IPR036513">
    <property type="entry name" value="STAS_dom_sf"/>
</dbReference>
<evidence type="ECO:0000313" key="2">
    <source>
        <dbReference type="EMBL" id="BBP00848.1"/>
    </source>
</evidence>
<dbReference type="CDD" id="cd07043">
    <property type="entry name" value="STAS_anti-anti-sigma_factors"/>
    <property type="match status" value="1"/>
</dbReference>
<dbReference type="SUPFAM" id="SSF52091">
    <property type="entry name" value="SpoIIaa-like"/>
    <property type="match status" value="1"/>
</dbReference>
<dbReference type="InterPro" id="IPR058548">
    <property type="entry name" value="MlaB-like_STAS"/>
</dbReference>
<accession>A0A809S2G6</accession>
<protein>
    <recommendedName>
        <fullName evidence="1">STAS domain-containing protein</fullName>
    </recommendedName>
</protein>
<feature type="domain" description="STAS" evidence="1">
    <location>
        <begin position="1"/>
        <end position="88"/>
    </location>
</feature>
<dbReference type="InterPro" id="IPR002645">
    <property type="entry name" value="STAS_dom"/>
</dbReference>
<dbReference type="EMBL" id="AP021881">
    <property type="protein sequence ID" value="BBP00848.1"/>
    <property type="molecule type" value="Genomic_DNA"/>
</dbReference>
<reference evidence="3" key="1">
    <citation type="submission" date="2019-11" db="EMBL/GenBank/DDBJ databases">
        <title>Isolation and characterization of a novel species in the genus Sulfuriferula.</title>
        <authorList>
            <person name="Mochizuki J."/>
            <person name="Kojima H."/>
            <person name="Fukui M."/>
        </authorList>
    </citation>
    <scope>NUCLEOTIDE SEQUENCE [LARGE SCALE GENOMIC DNA]</scope>
    <source>
        <strain evidence="3">SGTM</strain>
    </source>
</reference>
<sequence length="88" mass="9462">MALVHSVSGELTLNTATQQLVNALDAIKHGCVEFDFANVAKLDSAALAFILTCQRAANAINQKIHFSHLPENLINLATLYGVAPFLDI</sequence>
<name>A0A809S2G6_9PROT</name>
<organism evidence="2 3">
    <name type="scientific">Sulfuriferula nivalis</name>
    <dbReference type="NCBI Taxonomy" id="2675298"/>
    <lineage>
        <taxon>Bacteria</taxon>
        <taxon>Pseudomonadati</taxon>
        <taxon>Pseudomonadota</taxon>
        <taxon>Betaproteobacteria</taxon>
        <taxon>Nitrosomonadales</taxon>
        <taxon>Sulfuricellaceae</taxon>
        <taxon>Sulfuriferula</taxon>
    </lineage>
</organism>
<gene>
    <name evidence="2" type="ORF">SFSGTM_15560</name>
</gene>
<evidence type="ECO:0000313" key="3">
    <source>
        <dbReference type="Proteomes" id="UP000463939"/>
    </source>
</evidence>
<evidence type="ECO:0000259" key="1">
    <source>
        <dbReference type="PROSITE" id="PS50801"/>
    </source>
</evidence>
<dbReference type="Gene3D" id="3.30.750.24">
    <property type="entry name" value="STAS domain"/>
    <property type="match status" value="1"/>
</dbReference>
<proteinExistence type="predicted"/>
<dbReference type="AlphaFoldDB" id="A0A809S2G6"/>
<dbReference type="Pfam" id="PF13466">
    <property type="entry name" value="STAS_2"/>
    <property type="match status" value="1"/>
</dbReference>
<dbReference type="Proteomes" id="UP000463939">
    <property type="component" value="Chromosome"/>
</dbReference>
<keyword evidence="3" id="KW-1185">Reference proteome</keyword>